<name>A0AAV2BXG4_9ARAC</name>
<reference evidence="2 3" key="1">
    <citation type="submission" date="2024-04" db="EMBL/GenBank/DDBJ databases">
        <authorList>
            <person name="Rising A."/>
            <person name="Reimegard J."/>
            <person name="Sonavane S."/>
            <person name="Akerstrom W."/>
            <person name="Nylinder S."/>
            <person name="Hedman E."/>
            <person name="Kallberg Y."/>
        </authorList>
    </citation>
    <scope>NUCLEOTIDE SEQUENCE [LARGE SCALE GENOMIC DNA]</scope>
</reference>
<feature type="non-terminal residue" evidence="2">
    <location>
        <position position="1"/>
    </location>
</feature>
<dbReference type="Proteomes" id="UP001497382">
    <property type="component" value="Unassembled WGS sequence"/>
</dbReference>
<evidence type="ECO:0000313" key="3">
    <source>
        <dbReference type="Proteomes" id="UP001497382"/>
    </source>
</evidence>
<dbReference type="AlphaFoldDB" id="A0AAV2BXG4"/>
<evidence type="ECO:0000313" key="2">
    <source>
        <dbReference type="EMBL" id="CAL1300998.1"/>
    </source>
</evidence>
<protein>
    <submittedName>
        <fullName evidence="2">Uncharacterized protein</fullName>
    </submittedName>
</protein>
<gene>
    <name evidence="2" type="ORF">LARSCL_LOCUS22255</name>
</gene>
<organism evidence="2 3">
    <name type="scientific">Larinioides sclopetarius</name>
    <dbReference type="NCBI Taxonomy" id="280406"/>
    <lineage>
        <taxon>Eukaryota</taxon>
        <taxon>Metazoa</taxon>
        <taxon>Ecdysozoa</taxon>
        <taxon>Arthropoda</taxon>
        <taxon>Chelicerata</taxon>
        <taxon>Arachnida</taxon>
        <taxon>Araneae</taxon>
        <taxon>Araneomorphae</taxon>
        <taxon>Entelegynae</taxon>
        <taxon>Araneoidea</taxon>
        <taxon>Araneidae</taxon>
        <taxon>Larinioides</taxon>
    </lineage>
</organism>
<accession>A0AAV2BXG4</accession>
<sequence>RFNTAAPTGTLPKFNAPTGTDTIRVRFHCITCMNEYENKSLEELRSEYYAVNRQGGDSTSVMGTGALSQQTSRLGAPG</sequence>
<proteinExistence type="predicted"/>
<evidence type="ECO:0000256" key="1">
    <source>
        <dbReference type="SAM" id="MobiDB-lite"/>
    </source>
</evidence>
<feature type="region of interest" description="Disordered" evidence="1">
    <location>
        <begin position="57"/>
        <end position="78"/>
    </location>
</feature>
<comment type="caution">
    <text evidence="2">The sequence shown here is derived from an EMBL/GenBank/DDBJ whole genome shotgun (WGS) entry which is preliminary data.</text>
</comment>
<dbReference type="EMBL" id="CAXIEN010000605">
    <property type="protein sequence ID" value="CAL1300998.1"/>
    <property type="molecule type" value="Genomic_DNA"/>
</dbReference>
<feature type="non-terminal residue" evidence="2">
    <location>
        <position position="78"/>
    </location>
</feature>
<dbReference type="Pfam" id="PF21240">
    <property type="entry name" value="Nup98_GLEBS"/>
    <property type="match status" value="1"/>
</dbReference>
<dbReference type="Gene3D" id="1.10.10.2360">
    <property type="match status" value="1"/>
</dbReference>
<keyword evidence="3" id="KW-1185">Reference proteome</keyword>